<dbReference type="GO" id="GO:0050661">
    <property type="term" value="F:NADP binding"/>
    <property type="evidence" value="ECO:0007669"/>
    <property type="project" value="InterPro"/>
</dbReference>
<dbReference type="AlphaFoldDB" id="A0AAE6FSK2"/>
<feature type="binding site" evidence="4">
    <location>
        <position position="54"/>
    </location>
    <ligand>
        <name>NADP(+)</name>
        <dbReference type="ChEBI" id="CHEBI:58349"/>
    </ligand>
</feature>
<feature type="active site" description="Proton acceptor" evidence="4">
    <location>
        <position position="141"/>
    </location>
</feature>
<keyword evidence="3 4" id="KW-0119">Carbohydrate metabolism</keyword>
<comment type="function">
    <text evidence="4">Catalyzes the interconversion between ADP-D-glycero-beta-D-manno-heptose and ADP-L-glycero-beta-D-manno-heptose via an epimerization at carbon 6 of the heptose.</text>
</comment>
<dbReference type="Gene3D" id="3.40.50.720">
    <property type="entry name" value="NAD(P)-binding Rossmann-like Domain"/>
    <property type="match status" value="1"/>
</dbReference>
<evidence type="ECO:0000256" key="3">
    <source>
        <dbReference type="ARBA" id="ARBA00023277"/>
    </source>
</evidence>
<dbReference type="PANTHER" id="PTHR43103">
    <property type="entry name" value="NUCLEOSIDE-DIPHOSPHATE-SUGAR EPIMERASE"/>
    <property type="match status" value="1"/>
</dbReference>
<dbReference type="InterPro" id="IPR001509">
    <property type="entry name" value="Epimerase_deHydtase"/>
</dbReference>
<feature type="binding site" evidence="4">
    <location>
        <position position="39"/>
    </location>
    <ligand>
        <name>NADP(+)</name>
        <dbReference type="ChEBI" id="CHEBI:58349"/>
    </ligand>
</feature>
<dbReference type="Proteomes" id="UP000312102">
    <property type="component" value="Chromosome"/>
</dbReference>
<evidence type="ECO:0000313" key="6">
    <source>
        <dbReference type="EMBL" id="QDD13251.1"/>
    </source>
</evidence>
<dbReference type="EC" id="5.1.3.20" evidence="4"/>
<gene>
    <name evidence="6" type="primary">rfaD</name>
    <name evidence="4" type="synonym">hldD</name>
    <name evidence="6" type="ORF">FIT61_02015</name>
</gene>
<comment type="subunit">
    <text evidence="4">Homopentamer.</text>
</comment>
<comment type="similarity">
    <text evidence="4">Belongs to the NAD(P)-dependent epimerase/dehydratase family. HldD subfamily.</text>
</comment>
<dbReference type="InterPro" id="IPR011912">
    <property type="entry name" value="Heptose_epim"/>
</dbReference>
<feature type="binding site" evidence="4">
    <location>
        <position position="145"/>
    </location>
    <ligand>
        <name>NADP(+)</name>
        <dbReference type="ChEBI" id="CHEBI:58349"/>
    </ligand>
</feature>
<comment type="catalytic activity">
    <reaction evidence="4">
        <text>ADP-D-glycero-beta-D-manno-heptose = ADP-L-glycero-beta-D-manno-heptose</text>
        <dbReference type="Rhea" id="RHEA:17577"/>
        <dbReference type="ChEBI" id="CHEBI:59967"/>
        <dbReference type="ChEBI" id="CHEBI:61506"/>
        <dbReference type="EC" id="5.1.3.20"/>
    </reaction>
</comment>
<dbReference type="NCBIfam" id="TIGR02197">
    <property type="entry name" value="heptose_epim"/>
    <property type="match status" value="1"/>
</dbReference>
<feature type="binding site" evidence="4">
    <location>
        <position position="219"/>
    </location>
    <ligand>
        <name>substrate</name>
    </ligand>
</feature>
<name>A0AAE6FSK2_9PROT</name>
<dbReference type="HAMAP" id="MF_01601">
    <property type="entry name" value="Heptose_epimerase"/>
    <property type="match status" value="1"/>
</dbReference>
<comment type="caution">
    <text evidence="4">Lacks conserved residue(s) required for the propagation of feature annotation.</text>
</comment>
<evidence type="ECO:0000259" key="5">
    <source>
        <dbReference type="Pfam" id="PF01370"/>
    </source>
</evidence>
<dbReference type="PANTHER" id="PTHR43103:SF3">
    <property type="entry name" value="ADP-L-GLYCERO-D-MANNO-HEPTOSE-6-EPIMERASE"/>
    <property type="match status" value="1"/>
</dbReference>
<organism evidence="6 7">
    <name type="scientific">Candidatus Methylopumilus rimovensis</name>
    <dbReference type="NCBI Taxonomy" id="2588535"/>
    <lineage>
        <taxon>Bacteria</taxon>
        <taxon>Pseudomonadati</taxon>
        <taxon>Pseudomonadota</taxon>
        <taxon>Betaproteobacteria</taxon>
        <taxon>Nitrosomonadales</taxon>
        <taxon>Methylophilaceae</taxon>
        <taxon>Candidatus Methylopumilus</taxon>
    </lineage>
</organism>
<feature type="binding site" evidence="4">
    <location>
        <position position="174"/>
    </location>
    <ligand>
        <name>NADP(+)</name>
        <dbReference type="ChEBI" id="CHEBI:58349"/>
    </ligand>
</feature>
<keyword evidence="7" id="KW-1185">Reference proteome</keyword>
<protein>
    <recommendedName>
        <fullName evidence="4">ADP-L-glycero-D-manno-heptose-6-epimerase</fullName>
        <ecNumber evidence="4">5.1.3.20</ecNumber>
    </recommendedName>
    <alternativeName>
        <fullName evidence="4">ADP-L-glycero-beta-D-manno-heptose-6-epimerase</fullName>
        <shortName evidence="4">ADP-glyceromanno-heptose 6-epimerase</shortName>
        <shortName evidence="4">ADP-hep 6-epimerase</shortName>
        <shortName evidence="4">AGME</shortName>
    </alternativeName>
</protein>
<evidence type="ECO:0000256" key="2">
    <source>
        <dbReference type="ARBA" id="ARBA00023235"/>
    </source>
</evidence>
<dbReference type="GO" id="GO:0005975">
    <property type="term" value="P:carbohydrate metabolic process"/>
    <property type="evidence" value="ECO:0007669"/>
    <property type="project" value="UniProtKB-UniRule"/>
</dbReference>
<feature type="binding site" evidence="4">
    <location>
        <position position="184"/>
    </location>
    <ligand>
        <name>substrate</name>
    </ligand>
</feature>
<feature type="binding site" evidence="4">
    <location>
        <position position="182"/>
    </location>
    <ligand>
        <name>NADP(+)</name>
        <dbReference type="ChEBI" id="CHEBI:58349"/>
    </ligand>
</feature>
<dbReference type="Pfam" id="PF01370">
    <property type="entry name" value="Epimerase"/>
    <property type="match status" value="1"/>
</dbReference>
<keyword evidence="1 4" id="KW-0521">NADP</keyword>
<comment type="domain">
    <text evidence="4">Contains a large N-terminal NADP-binding domain, and a smaller C-terminal substrate-binding domain.</text>
</comment>
<dbReference type="EMBL" id="CP040986">
    <property type="protein sequence ID" value="QDD13251.1"/>
    <property type="molecule type" value="Genomic_DNA"/>
</dbReference>
<dbReference type="KEGG" id="mrk:FIT61_02015"/>
<evidence type="ECO:0000256" key="1">
    <source>
        <dbReference type="ARBA" id="ARBA00022857"/>
    </source>
</evidence>
<feature type="binding site" evidence="4">
    <location>
        <begin position="73"/>
        <end position="77"/>
    </location>
    <ligand>
        <name>NADP(+)</name>
        <dbReference type="ChEBI" id="CHEBI:58349"/>
    </ligand>
</feature>
<feature type="binding site" evidence="4">
    <location>
        <position position="285"/>
    </location>
    <ligand>
        <name>substrate</name>
    </ligand>
</feature>
<comment type="cofactor">
    <cofactor evidence="4">
        <name>NADP(+)</name>
        <dbReference type="ChEBI" id="CHEBI:58349"/>
    </cofactor>
    <text evidence="4">Binds 1 NADP(+) per subunit.</text>
</comment>
<feature type="domain" description="NAD-dependent epimerase/dehydratase" evidence="5">
    <location>
        <begin position="2"/>
        <end position="247"/>
    </location>
</feature>
<dbReference type="CDD" id="cd05248">
    <property type="entry name" value="ADP_GME_SDR_e"/>
    <property type="match status" value="1"/>
</dbReference>
<evidence type="ECO:0000313" key="7">
    <source>
        <dbReference type="Proteomes" id="UP000312102"/>
    </source>
</evidence>
<dbReference type="GO" id="GO:0008712">
    <property type="term" value="F:ADP-glyceromanno-heptose 6-epimerase activity"/>
    <property type="evidence" value="ECO:0007669"/>
    <property type="project" value="UniProtKB-UniRule"/>
</dbReference>
<feature type="binding site" evidence="4">
    <location>
        <position position="191"/>
    </location>
    <ligand>
        <name>substrate</name>
    </ligand>
</feature>
<feature type="active site" description="Proton acceptor" evidence="4">
    <location>
        <position position="182"/>
    </location>
</feature>
<feature type="binding site" evidence="4">
    <location>
        <begin position="205"/>
        <end position="208"/>
    </location>
    <ligand>
        <name>substrate</name>
    </ligand>
</feature>
<comment type="pathway">
    <text evidence="4">Nucleotide-sugar biosynthesis; ADP-L-glycero-beta-D-manno-heptose biosynthesis; ADP-L-glycero-beta-D-manno-heptose from D-glycero-beta-D-manno-heptose 7-phosphate: step 4/4.</text>
</comment>
<accession>A0AAE6FSK2</accession>
<dbReference type="Gene3D" id="3.90.25.10">
    <property type="entry name" value="UDP-galactose 4-epimerase, domain 1"/>
    <property type="match status" value="1"/>
</dbReference>
<dbReference type="InterPro" id="IPR036291">
    <property type="entry name" value="NAD(P)-bd_dom_sf"/>
</dbReference>
<proteinExistence type="inferred from homology"/>
<feature type="binding site" evidence="4">
    <location>
        <position position="173"/>
    </location>
    <ligand>
        <name>substrate</name>
    </ligand>
</feature>
<feature type="binding site" evidence="4">
    <location>
        <begin position="10"/>
        <end position="11"/>
    </location>
    <ligand>
        <name>NADP(+)</name>
        <dbReference type="ChEBI" id="CHEBI:58349"/>
    </ligand>
</feature>
<dbReference type="RefSeq" id="WP_139882912.1">
    <property type="nucleotide sequence ID" value="NZ_CP040986.1"/>
</dbReference>
<feature type="binding site" evidence="4">
    <location>
        <begin position="32"/>
        <end position="33"/>
    </location>
    <ligand>
        <name>NADP(+)</name>
        <dbReference type="ChEBI" id="CHEBI:58349"/>
    </ligand>
</feature>
<keyword evidence="2 4" id="KW-0413">Isomerase</keyword>
<evidence type="ECO:0000256" key="4">
    <source>
        <dbReference type="HAMAP-Rule" id="MF_01601"/>
    </source>
</evidence>
<sequence length="327" mass="37590">MIILTGGAGMIGSVIAWHLNTILDRKDIIIVDDIQHPDQWNNLSKRTYIDYLAKDDLFPWLEKKQDIEAIIHMGAISATTETDFNKLLNHNIRYSQNLWRYASEHKIPFLYASSAATYGGGEFGYDDKESELSKLRPLNAYGYSKQFFDQWVVQQVLAKEKTPPHWCGFKFFNVYGPNEYHKNRMASVVFHSFNQLKKEGEIRLFKSDRPDYQDGMQLRDFVYVKDAAAAVLHFLSHKDHSGIYNIGTGKASSFKALAESLVKSLEGDFDVIKYIDMPNDLKGKYQYFTEANIKKLKDAGYTKPFLTIEEGVKDYATNYLTKSDTYA</sequence>
<dbReference type="SUPFAM" id="SSF51735">
    <property type="entry name" value="NAD(P)-binding Rossmann-fold domains"/>
    <property type="match status" value="1"/>
</dbReference>
<reference evidence="6 7" key="1">
    <citation type="journal article" date="2019" name="ISME J.">
        <title>Evolution in action: habitat transition from sediment to the pelagial leads to genome streamlining in Methylophilaceae.</title>
        <authorList>
            <person name="Salcher M."/>
            <person name="Schaefle D."/>
            <person name="Kaspar M."/>
            <person name="Neuenschwander S.M."/>
            <person name="Ghai R."/>
        </authorList>
    </citation>
    <scope>NUCLEOTIDE SEQUENCE [LARGE SCALE GENOMIC DNA]</scope>
    <source>
        <strain evidence="6 7">MMS-RI-1</strain>
    </source>
</reference>